<dbReference type="RefSeq" id="WP_135121471.1">
    <property type="nucleotide sequence ID" value="NZ_SPQZ01000007.1"/>
</dbReference>
<comment type="caution">
    <text evidence="7">The sequence shown here is derived from an EMBL/GenBank/DDBJ whole genome shotgun (WGS) entry which is preliminary data.</text>
</comment>
<proteinExistence type="inferred from homology"/>
<dbReference type="PANTHER" id="PTHR32303">
    <property type="entry name" value="QUINOPROTEIN ALCOHOL DEHYDROGENASE (CYTOCHROME C)"/>
    <property type="match status" value="1"/>
</dbReference>
<evidence type="ECO:0000256" key="2">
    <source>
        <dbReference type="ARBA" id="ARBA00008156"/>
    </source>
</evidence>
<dbReference type="InterPro" id="IPR002372">
    <property type="entry name" value="PQQ_rpt_dom"/>
</dbReference>
<evidence type="ECO:0000313" key="7">
    <source>
        <dbReference type="EMBL" id="TFV95157.1"/>
    </source>
</evidence>
<feature type="domain" description="Pyrrolo-quinoline quinone repeat" evidence="5">
    <location>
        <begin position="53"/>
        <end position="405"/>
    </location>
</feature>
<organism evidence="7 8">
    <name type="scientific">Orlajensenia leifsoniae</name>
    <dbReference type="NCBI Taxonomy" id="2561933"/>
    <lineage>
        <taxon>Bacteria</taxon>
        <taxon>Bacillati</taxon>
        <taxon>Actinomycetota</taxon>
        <taxon>Actinomycetes</taxon>
        <taxon>Micrococcales</taxon>
        <taxon>Microbacteriaceae</taxon>
        <taxon>Orlajensenia</taxon>
    </lineage>
</organism>
<accession>A0A4Y9QSI7</accession>
<name>A0A4Y9QSI7_9MICO</name>
<evidence type="ECO:0000313" key="8">
    <source>
        <dbReference type="Proteomes" id="UP000298127"/>
    </source>
</evidence>
<reference evidence="7 8" key="1">
    <citation type="journal article" date="2018" name="J. Microbiol.">
        <title>Leifsonia flava sp. nov., a novel actinobacterium isolated from the rhizosphere of Aquilegia viridiflora.</title>
        <authorList>
            <person name="Cai Y."/>
            <person name="Tao W.Z."/>
            <person name="Ma Y.J."/>
            <person name="Cheng J."/>
            <person name="Zhang M.Y."/>
            <person name="Zhang Y.X."/>
        </authorList>
    </citation>
    <scope>NUCLEOTIDE SEQUENCE [LARGE SCALE GENOMIC DNA]</scope>
    <source>
        <strain evidence="7 8">SYP-B2174</strain>
    </source>
</reference>
<keyword evidence="3" id="KW-0560">Oxidoreductase</keyword>
<evidence type="ECO:0000259" key="5">
    <source>
        <dbReference type="Pfam" id="PF01011"/>
    </source>
</evidence>
<dbReference type="Gene3D" id="2.140.10.10">
    <property type="entry name" value="Quinoprotein alcohol dehydrogenase-like superfamily"/>
    <property type="match status" value="2"/>
</dbReference>
<dbReference type="InterPro" id="IPR008972">
    <property type="entry name" value="Cupredoxin"/>
</dbReference>
<dbReference type="InterPro" id="IPR018391">
    <property type="entry name" value="PQQ_b-propeller_rpt"/>
</dbReference>
<dbReference type="PANTHER" id="PTHR32303:SF10">
    <property type="entry name" value="OUTER MEMBRANE PROTEIN ASSEMBLY FACTOR BAMB"/>
    <property type="match status" value="1"/>
</dbReference>
<evidence type="ECO:0000256" key="1">
    <source>
        <dbReference type="ARBA" id="ARBA00001931"/>
    </source>
</evidence>
<evidence type="ECO:0000259" key="6">
    <source>
        <dbReference type="Pfam" id="PF13360"/>
    </source>
</evidence>
<dbReference type="Pfam" id="PF13360">
    <property type="entry name" value="PQQ_2"/>
    <property type="match status" value="1"/>
</dbReference>
<dbReference type="Gene3D" id="2.60.40.420">
    <property type="entry name" value="Cupredoxins - blue copper proteins"/>
    <property type="match status" value="1"/>
</dbReference>
<dbReference type="InterPro" id="IPR011047">
    <property type="entry name" value="Quinoprotein_ADH-like_sf"/>
</dbReference>
<feature type="domain" description="Pyrrolo-quinoline quinone repeat" evidence="6">
    <location>
        <begin position="531"/>
        <end position="640"/>
    </location>
</feature>
<feature type="signal peptide" evidence="4">
    <location>
        <begin position="1"/>
        <end position="31"/>
    </location>
</feature>
<dbReference type="Pfam" id="PF01011">
    <property type="entry name" value="PQQ"/>
    <property type="match status" value="1"/>
</dbReference>
<keyword evidence="4" id="KW-0732">Signal</keyword>
<dbReference type="GO" id="GO:0016491">
    <property type="term" value="F:oxidoreductase activity"/>
    <property type="evidence" value="ECO:0007669"/>
    <property type="project" value="UniProtKB-KW"/>
</dbReference>
<comment type="similarity">
    <text evidence="2">Belongs to the bacterial PQQ dehydrogenase family.</text>
</comment>
<dbReference type="SUPFAM" id="SSF49503">
    <property type="entry name" value="Cupredoxins"/>
    <property type="match status" value="1"/>
</dbReference>
<comment type="cofactor">
    <cofactor evidence="1">
        <name>pyrroloquinoline quinone</name>
        <dbReference type="ChEBI" id="CHEBI:58442"/>
    </cofactor>
</comment>
<keyword evidence="8" id="KW-1185">Reference proteome</keyword>
<sequence>MRTRQTTRWGIAGIGALIALTITASPGIASASPTEPVPPGGLTGLAPTGADMPTVGGNLGNQHYSGLTEITKRNLKHLAPAWRTHLSAVAPASDDVGQQTTPIVVDGVIYLDTPSGGVAAVDGATGEPLWKWENDVYGLSGTRRGVSAGDGRIFTLGGGNRVVALDDTTGEEVWAVEVAGPAGEDLGRVGKVATVYSDGIVYAHAADGDRGAVVALDAADGSYLWHFFGGPKRGQEFTGVDGQTFDASETWGPVLADGTDCAEEGGATSWMHGAVDPELGMYYMTFGNARSCTSSQNGSLRPGDNLFSSTMVAVDAATGEYKWHYQSIRHDVWDMDNVHPPTLADLEIGGEERKVVFYGSKSGHQFVLDRTNGEPVLPVIDKPMITDSRQNHATTQPFPENRLLPECVVWEKLDPENIPGDPWRAVPNYNGYQPDADGNLVFNPDSYVAVDEPFLTYPDGHPSGHREGCMYDPQWDAPILSTTSQNGGGDWSNHSYSHKTNLVYFPYGTNPVAHYNGASANGLRAIGQYQTGGILAYDASTGEVAWSNHLGTDMSHGQGPLTTASDLLFVGQIDGRMLALDAADGDELWSFQTGSGIASAPVTYEVDGEQYVAVFAAGSTNPYGGSVTQGDSLWAFKLGGSYTTESGSPEGPDTAPLTIRRPVGGAAVAGETVGNTVLLARANRTDDTAAARDSVSQNAMQPTHLRVPVGSAVTFRNPGAETFPSFPNVKPHCATQFFEGEFNVTLQPGETYEHTFDRAGEYFFNDCTDPRPTGKIEVYLEPTDVAGALKFVPSRLNLGDKGGLLSRLNQKVTATFDLPAGYVYEGGAQLVTPLSTNPVEASSVRTTSKWLTKLTKRTWLVLQFDKADLDNNVPEGKTSLTFEANFLHEGVQKRLTSTGAVTVIK</sequence>
<dbReference type="AlphaFoldDB" id="A0A4Y9QSI7"/>
<dbReference type="SMART" id="SM00564">
    <property type="entry name" value="PQQ"/>
    <property type="match status" value="6"/>
</dbReference>
<feature type="chain" id="PRO_5021314716" evidence="4">
    <location>
        <begin position="32"/>
        <end position="905"/>
    </location>
</feature>
<evidence type="ECO:0000256" key="3">
    <source>
        <dbReference type="ARBA" id="ARBA00023002"/>
    </source>
</evidence>
<dbReference type="SUPFAM" id="SSF50998">
    <property type="entry name" value="Quinoprotein alcohol dehydrogenase-like"/>
    <property type="match status" value="1"/>
</dbReference>
<dbReference type="Proteomes" id="UP000298127">
    <property type="component" value="Unassembled WGS sequence"/>
</dbReference>
<evidence type="ECO:0000256" key="4">
    <source>
        <dbReference type="SAM" id="SignalP"/>
    </source>
</evidence>
<protein>
    <submittedName>
        <fullName evidence="7">Dehydrogenase</fullName>
    </submittedName>
</protein>
<dbReference type="EMBL" id="SPQZ01000007">
    <property type="protein sequence ID" value="TFV95157.1"/>
    <property type="molecule type" value="Genomic_DNA"/>
</dbReference>
<gene>
    <name evidence="7" type="ORF">E4M00_15970</name>
</gene>